<dbReference type="InterPro" id="IPR036259">
    <property type="entry name" value="MFS_trans_sf"/>
</dbReference>
<evidence type="ECO:0000256" key="3">
    <source>
        <dbReference type="ARBA" id="ARBA00022989"/>
    </source>
</evidence>
<comment type="subcellular location">
    <subcellularLocation>
        <location evidence="1">Membrane</location>
        <topology evidence="1">Multi-pass membrane protein</topology>
    </subcellularLocation>
</comment>
<dbReference type="GO" id="GO:0022857">
    <property type="term" value="F:transmembrane transporter activity"/>
    <property type="evidence" value="ECO:0007669"/>
    <property type="project" value="InterPro"/>
</dbReference>
<dbReference type="GeneID" id="80881495"/>
<dbReference type="Gene3D" id="1.20.1250.20">
    <property type="entry name" value="MFS general substrate transporter like domains"/>
    <property type="match status" value="1"/>
</dbReference>
<dbReference type="InterPro" id="IPR011701">
    <property type="entry name" value="MFS"/>
</dbReference>
<dbReference type="SUPFAM" id="SSF103473">
    <property type="entry name" value="MFS general substrate transporter"/>
    <property type="match status" value="1"/>
</dbReference>
<evidence type="ECO:0000313" key="7">
    <source>
        <dbReference type="EMBL" id="KAJ8103951.1"/>
    </source>
</evidence>
<comment type="caution">
    <text evidence="7">The sequence shown here is derived from an EMBL/GenBank/DDBJ whole genome shotgun (WGS) entry which is preliminary data.</text>
</comment>
<dbReference type="AlphaFoldDB" id="A0AAD7QYV8"/>
<dbReference type="InterPro" id="IPR005829">
    <property type="entry name" value="Sugar_transporter_CS"/>
</dbReference>
<keyword evidence="3 5" id="KW-1133">Transmembrane helix</keyword>
<feature type="transmembrane region" description="Helical" evidence="5">
    <location>
        <begin position="193"/>
        <end position="214"/>
    </location>
</feature>
<dbReference type="PANTHER" id="PTHR23507:SF40">
    <property type="entry name" value="TETRACYCLINE-EFFLUX TRANSPORTER"/>
    <property type="match status" value="1"/>
</dbReference>
<feature type="transmembrane region" description="Helical" evidence="5">
    <location>
        <begin position="523"/>
        <end position="546"/>
    </location>
</feature>
<feature type="transmembrane region" description="Helical" evidence="5">
    <location>
        <begin position="489"/>
        <end position="511"/>
    </location>
</feature>
<evidence type="ECO:0000256" key="2">
    <source>
        <dbReference type="ARBA" id="ARBA00022692"/>
    </source>
</evidence>
<organism evidence="7 8">
    <name type="scientific">Lipomyces tetrasporus</name>
    <dbReference type="NCBI Taxonomy" id="54092"/>
    <lineage>
        <taxon>Eukaryota</taxon>
        <taxon>Fungi</taxon>
        <taxon>Dikarya</taxon>
        <taxon>Ascomycota</taxon>
        <taxon>Saccharomycotina</taxon>
        <taxon>Lipomycetes</taxon>
        <taxon>Lipomycetales</taxon>
        <taxon>Lipomycetaceae</taxon>
        <taxon>Lipomyces</taxon>
    </lineage>
</organism>
<accession>A0AAD7QYV8</accession>
<feature type="transmembrane region" description="Helical" evidence="5">
    <location>
        <begin position="465"/>
        <end position="483"/>
    </location>
</feature>
<dbReference type="RefSeq" id="XP_056047401.1">
    <property type="nucleotide sequence ID" value="XM_056186329.1"/>
</dbReference>
<feature type="transmembrane region" description="Helical" evidence="5">
    <location>
        <begin position="259"/>
        <end position="283"/>
    </location>
</feature>
<dbReference type="PROSITE" id="PS00216">
    <property type="entry name" value="SUGAR_TRANSPORT_1"/>
    <property type="match status" value="1"/>
</dbReference>
<feature type="transmembrane region" description="Helical" evidence="5">
    <location>
        <begin position="411"/>
        <end position="436"/>
    </location>
</feature>
<dbReference type="PROSITE" id="PS50850">
    <property type="entry name" value="MFS"/>
    <property type="match status" value="1"/>
</dbReference>
<evidence type="ECO:0000256" key="1">
    <source>
        <dbReference type="ARBA" id="ARBA00004141"/>
    </source>
</evidence>
<reference evidence="7" key="1">
    <citation type="submission" date="2023-03" db="EMBL/GenBank/DDBJ databases">
        <title>Near-Complete genome sequence of Lipomyces tetrasporous NRRL Y-64009, an oleaginous yeast capable of growing on lignocellulosic hydrolysates.</title>
        <authorList>
            <consortium name="Lawrence Berkeley National Laboratory"/>
            <person name="Jagtap S.S."/>
            <person name="Liu J.-J."/>
            <person name="Walukiewicz H.E."/>
            <person name="Pangilinan J."/>
            <person name="Lipzen A."/>
            <person name="Ahrendt S."/>
            <person name="Koriabine M."/>
            <person name="Cobaugh K."/>
            <person name="Salamov A."/>
            <person name="Yoshinaga Y."/>
            <person name="Ng V."/>
            <person name="Daum C."/>
            <person name="Grigoriev I.V."/>
            <person name="Slininger P.J."/>
            <person name="Dien B.S."/>
            <person name="Jin Y.-S."/>
            <person name="Rao C.V."/>
        </authorList>
    </citation>
    <scope>NUCLEOTIDE SEQUENCE</scope>
    <source>
        <strain evidence="7">NRRL Y-64009</strain>
    </source>
</reference>
<protein>
    <submittedName>
        <fullName evidence="7">Major facilitator superfamily domain-containing protein</fullName>
    </submittedName>
</protein>
<keyword evidence="8" id="KW-1185">Reference proteome</keyword>
<evidence type="ECO:0000256" key="4">
    <source>
        <dbReference type="ARBA" id="ARBA00023136"/>
    </source>
</evidence>
<keyword evidence="2 5" id="KW-0812">Transmembrane</keyword>
<dbReference type="Proteomes" id="UP001217417">
    <property type="component" value="Unassembled WGS sequence"/>
</dbReference>
<dbReference type="InterPro" id="IPR020846">
    <property type="entry name" value="MFS_dom"/>
</dbReference>
<feature type="domain" description="Major facilitator superfamily (MFS) profile" evidence="6">
    <location>
        <begin position="90"/>
        <end position="578"/>
    </location>
</feature>
<evidence type="ECO:0000256" key="5">
    <source>
        <dbReference type="SAM" id="Phobius"/>
    </source>
</evidence>
<dbReference type="GO" id="GO:0016020">
    <property type="term" value="C:membrane"/>
    <property type="evidence" value="ECO:0007669"/>
    <property type="project" value="UniProtKB-SubCell"/>
</dbReference>
<dbReference type="Pfam" id="PF07690">
    <property type="entry name" value="MFS_1"/>
    <property type="match status" value="1"/>
</dbReference>
<keyword evidence="4 5" id="KW-0472">Membrane</keyword>
<evidence type="ECO:0000313" key="8">
    <source>
        <dbReference type="Proteomes" id="UP001217417"/>
    </source>
</evidence>
<proteinExistence type="predicted"/>
<gene>
    <name evidence="7" type="ORF">POJ06DRAFT_243219</name>
</gene>
<feature type="transmembrane region" description="Helical" evidence="5">
    <location>
        <begin position="375"/>
        <end position="399"/>
    </location>
</feature>
<evidence type="ECO:0000259" key="6">
    <source>
        <dbReference type="PROSITE" id="PS50850"/>
    </source>
</evidence>
<sequence length="603" mass="65377">MSAGDNAAVLIEEESVMLLDTEQELLADAQFHQRPAEDKAAVVAESGSSTITIQPYTDDPDGPQVPLVDTASKSVWNSPTIYHLLVPFTLFTIAFGGNLAPKINIILTLVCREYYAKQQGMLEPAVALWAERLAGSDVVRAFDGDVDEICQVAKVHATASTVTMWVGLLTGLLGTFTSASLGALSDRIGRRPVLMIGVLGPFLADLTIIIAARWSNLKSYNLYFLAAFFDGGTGSYILVVAMCHSYATDCTAPGNKRAAAFGLFHGVLFGGMAIGPTIASFMVSRTGNALTFFYVGLLLQIVFFLLVVFVIPESLSQARMLQARSAYRQQQRLAQHIAVRPLTFRTFVRRINFLRPLGAFWPNDGTKLVIKRNMVILAIMDALCVGNTMGEIMAGLMYAEFMFHWTSVETGYYITTVGFTRIVLLFILLPNILRALKAYVDGYRRRSGTYLPENKIFGATDTDIMLIRGSAGIALLAYAGFMLTNEPALFLVCGATGALSGALAPTMEAAISKHVPRQNTGMILGAVALMHSIARVVAPTIYLSIYSATVGWFPKAIFVAFLSSFGTIFAATFFIKRNITGGLMEDGGEDVDGDDHDGERGSE</sequence>
<feature type="transmembrane region" description="Helical" evidence="5">
    <location>
        <begin position="289"/>
        <end position="311"/>
    </location>
</feature>
<name>A0AAD7QYV8_9ASCO</name>
<feature type="transmembrane region" description="Helical" evidence="5">
    <location>
        <begin position="552"/>
        <end position="575"/>
    </location>
</feature>
<dbReference type="PANTHER" id="PTHR23507">
    <property type="entry name" value="ZGC:174356"/>
    <property type="match status" value="1"/>
</dbReference>
<feature type="transmembrane region" description="Helical" evidence="5">
    <location>
        <begin position="162"/>
        <end position="181"/>
    </location>
</feature>
<feature type="transmembrane region" description="Helical" evidence="5">
    <location>
        <begin position="220"/>
        <end position="247"/>
    </location>
</feature>
<dbReference type="EMBL" id="JARPMG010000001">
    <property type="protein sequence ID" value="KAJ8103951.1"/>
    <property type="molecule type" value="Genomic_DNA"/>
</dbReference>